<evidence type="ECO:0000313" key="8">
    <source>
        <dbReference type="EMBL" id="MFC5664481.1"/>
    </source>
</evidence>
<keyword evidence="3" id="KW-0479">Metal-binding</keyword>
<evidence type="ECO:0000256" key="4">
    <source>
        <dbReference type="ARBA" id="ARBA00022964"/>
    </source>
</evidence>
<sequence>MSTATPTALRLTPAAGRIGAIVHDVRLGGELPAETVAAIEAALYEHKVLFFRGQQHLDDAEHEAFARLLGHPVGHPTVPSADGRYVFELDATKGVRANNWHTDVTFVPSYPKASILRALELPPAGGSTVWANTAAAYQDLPEPLKVLAESLRAVHTNDYDYAASLGLRPELADNAEIANLFRQVFVSTAFKTEHPVVRVHPVTGEKNLLLGAFAQRIQGVSGADGKALIALFQRYVERLENTVRWDWQVGDVAIWDNRATQHYAVNDYGDEPRLVRRITLDGDLPVGVDGAPSRLLEPAEPPRVAGLVPAEELETAAAEAAKVAAAAAVTAGAVTAGAVAADRG</sequence>
<dbReference type="Proteomes" id="UP001595975">
    <property type="component" value="Unassembled WGS sequence"/>
</dbReference>
<evidence type="ECO:0000256" key="5">
    <source>
        <dbReference type="ARBA" id="ARBA00023002"/>
    </source>
</evidence>
<comment type="caution">
    <text evidence="8">The sequence shown here is derived from an EMBL/GenBank/DDBJ whole genome shotgun (WGS) entry which is preliminary data.</text>
</comment>
<comment type="similarity">
    <text evidence="2">Belongs to the TfdA dioxygenase family.</text>
</comment>
<dbReference type="InterPro" id="IPR042098">
    <property type="entry name" value="TauD-like_sf"/>
</dbReference>
<accession>A0ABW0X5N2</accession>
<dbReference type="Gene3D" id="3.60.130.10">
    <property type="entry name" value="Clavaminate synthase-like"/>
    <property type="match status" value="1"/>
</dbReference>
<dbReference type="SUPFAM" id="SSF51197">
    <property type="entry name" value="Clavaminate synthase-like"/>
    <property type="match status" value="1"/>
</dbReference>
<keyword evidence="4 8" id="KW-0223">Dioxygenase</keyword>
<evidence type="ECO:0000259" key="7">
    <source>
        <dbReference type="Pfam" id="PF02668"/>
    </source>
</evidence>
<evidence type="ECO:0000256" key="1">
    <source>
        <dbReference type="ARBA" id="ARBA00001954"/>
    </source>
</evidence>
<dbReference type="InterPro" id="IPR003819">
    <property type="entry name" value="TauD/TfdA-like"/>
</dbReference>
<dbReference type="Pfam" id="PF02668">
    <property type="entry name" value="TauD"/>
    <property type="match status" value="1"/>
</dbReference>
<organism evidence="8 9">
    <name type="scientific">Kitasatospora misakiensis</name>
    <dbReference type="NCBI Taxonomy" id="67330"/>
    <lineage>
        <taxon>Bacteria</taxon>
        <taxon>Bacillati</taxon>
        <taxon>Actinomycetota</taxon>
        <taxon>Actinomycetes</taxon>
        <taxon>Kitasatosporales</taxon>
        <taxon>Streptomycetaceae</taxon>
        <taxon>Kitasatospora</taxon>
    </lineage>
</organism>
<evidence type="ECO:0000313" key="9">
    <source>
        <dbReference type="Proteomes" id="UP001595975"/>
    </source>
</evidence>
<evidence type="ECO:0000256" key="2">
    <source>
        <dbReference type="ARBA" id="ARBA00005896"/>
    </source>
</evidence>
<feature type="domain" description="TauD/TfdA-like" evidence="7">
    <location>
        <begin position="13"/>
        <end position="279"/>
    </location>
</feature>
<name>A0ABW0X5N2_9ACTN</name>
<dbReference type="PANTHER" id="PTHR30468:SF5">
    <property type="entry name" value="ALPHA-KETOGLUTARATE-DEPENDENT SULFATE ESTER DIOXYGENASE"/>
    <property type="match status" value="1"/>
</dbReference>
<proteinExistence type="inferred from homology"/>
<keyword evidence="9" id="KW-1185">Reference proteome</keyword>
<dbReference type="EMBL" id="JBHSOF010000018">
    <property type="protein sequence ID" value="MFC5664481.1"/>
    <property type="molecule type" value="Genomic_DNA"/>
</dbReference>
<gene>
    <name evidence="8" type="ORF">ACFP3U_15990</name>
</gene>
<dbReference type="InterPro" id="IPR051323">
    <property type="entry name" value="AtsK-like"/>
</dbReference>
<reference evidence="9" key="1">
    <citation type="journal article" date="2019" name="Int. J. Syst. Evol. Microbiol.">
        <title>The Global Catalogue of Microorganisms (GCM) 10K type strain sequencing project: providing services to taxonomists for standard genome sequencing and annotation.</title>
        <authorList>
            <consortium name="The Broad Institute Genomics Platform"/>
            <consortium name="The Broad Institute Genome Sequencing Center for Infectious Disease"/>
            <person name="Wu L."/>
            <person name="Ma J."/>
        </authorList>
    </citation>
    <scope>NUCLEOTIDE SEQUENCE [LARGE SCALE GENOMIC DNA]</scope>
    <source>
        <strain evidence="9">CGMCC 4.1437</strain>
    </source>
</reference>
<keyword evidence="5" id="KW-0560">Oxidoreductase</keyword>
<dbReference type="PANTHER" id="PTHR30468">
    <property type="entry name" value="ALPHA-KETOGLUTARATE-DEPENDENT SULFONATE DIOXYGENASE"/>
    <property type="match status" value="1"/>
</dbReference>
<evidence type="ECO:0000256" key="6">
    <source>
        <dbReference type="ARBA" id="ARBA00023004"/>
    </source>
</evidence>
<dbReference type="GO" id="GO:0051213">
    <property type="term" value="F:dioxygenase activity"/>
    <property type="evidence" value="ECO:0007669"/>
    <property type="project" value="UniProtKB-KW"/>
</dbReference>
<protein>
    <submittedName>
        <fullName evidence="8">TauD/TfdA dioxygenase family protein</fullName>
    </submittedName>
</protein>
<comment type="cofactor">
    <cofactor evidence="1">
        <name>Fe(2+)</name>
        <dbReference type="ChEBI" id="CHEBI:29033"/>
    </cofactor>
</comment>
<dbReference type="RefSeq" id="WP_380226180.1">
    <property type="nucleotide sequence ID" value="NZ_JBHSOF010000018.1"/>
</dbReference>
<evidence type="ECO:0000256" key="3">
    <source>
        <dbReference type="ARBA" id="ARBA00022723"/>
    </source>
</evidence>
<keyword evidence="6" id="KW-0408">Iron</keyword>